<accession>A0ABU3B6H9</accession>
<dbReference type="InterPro" id="IPR044855">
    <property type="entry name" value="CoA-Trfase_III_dom3_sf"/>
</dbReference>
<sequence>MSNPLLEGVRILDLTRLLPGPFCTQYLAQLGAEVIKIEDPAGGDYARDLMPELFAVVNRGKHSVTLDLREAEDVEAFKALVETADVVVESFRPGVMDRLGCGYDTLKAINPTLVYAAITGYGQVGPYRDAAGHDLNYLAYAGVLDQTGAAGGAPTMSNVQIADLAGGALTAATGILAALLGAKISGEGTFVDSSMLDGSLALQSIALAGLRSHGHTQKRGADMLTGALPNYQVYKCRDGRYLAVGALEPKFFARLLTALGEQVPLPKTLRNLVGGKSPGRRAGKPAAGEATDGGGARKSGLRDRFNDVLEDPARARRWLMPVRWSLAGVFRLRSRDAWMQALADADACIAPVLTLEEALADPQVLARGMLERADGGPAFGCPLHFAGARRDPLAPAPGLGDDNDWLLER</sequence>
<dbReference type="SUPFAM" id="SSF89796">
    <property type="entry name" value="CoA-transferase family III (CaiB/BaiF)"/>
    <property type="match status" value="1"/>
</dbReference>
<dbReference type="PANTHER" id="PTHR48228">
    <property type="entry name" value="SUCCINYL-COA--D-CITRAMALATE COA-TRANSFERASE"/>
    <property type="match status" value="1"/>
</dbReference>
<evidence type="ECO:0000313" key="2">
    <source>
        <dbReference type="EMBL" id="MDT0618053.1"/>
    </source>
</evidence>
<proteinExistence type="predicted"/>
<dbReference type="RefSeq" id="WP_311658076.1">
    <property type="nucleotide sequence ID" value="NZ_JAVRHY010000004.1"/>
</dbReference>
<dbReference type="Pfam" id="PF02515">
    <property type="entry name" value="CoA_transf_3"/>
    <property type="match status" value="2"/>
</dbReference>
<protein>
    <submittedName>
        <fullName evidence="2">CaiB/BaiF CoA-transferase family protein</fullName>
    </submittedName>
</protein>
<comment type="caution">
    <text evidence="2">The sequence shown here is derived from an EMBL/GenBank/DDBJ whole genome shotgun (WGS) entry which is preliminary data.</text>
</comment>
<reference evidence="2 3" key="1">
    <citation type="submission" date="2023-09" db="EMBL/GenBank/DDBJ databases">
        <authorList>
            <person name="Rey-Velasco X."/>
        </authorList>
    </citation>
    <scope>NUCLEOTIDE SEQUENCE [LARGE SCALE GENOMIC DNA]</scope>
    <source>
        <strain evidence="2 3">P385</strain>
    </source>
</reference>
<dbReference type="EMBL" id="JAVRHY010000004">
    <property type="protein sequence ID" value="MDT0618053.1"/>
    <property type="molecule type" value="Genomic_DNA"/>
</dbReference>
<dbReference type="InterPro" id="IPR003673">
    <property type="entry name" value="CoA-Trfase_fam_III"/>
</dbReference>
<organism evidence="2 3">
    <name type="scientific">Spectribacter acetivorans</name>
    <dbReference type="NCBI Taxonomy" id="3075603"/>
    <lineage>
        <taxon>Bacteria</taxon>
        <taxon>Pseudomonadati</taxon>
        <taxon>Pseudomonadota</taxon>
        <taxon>Gammaproteobacteria</taxon>
        <taxon>Salinisphaerales</taxon>
        <taxon>Salinisphaeraceae</taxon>
        <taxon>Spectribacter</taxon>
    </lineage>
</organism>
<dbReference type="InterPro" id="IPR023606">
    <property type="entry name" value="CoA-Trfase_III_dom_1_sf"/>
</dbReference>
<dbReference type="PANTHER" id="PTHR48228:SF5">
    <property type="entry name" value="ALPHA-METHYLACYL-COA RACEMASE"/>
    <property type="match status" value="1"/>
</dbReference>
<evidence type="ECO:0000313" key="3">
    <source>
        <dbReference type="Proteomes" id="UP001259982"/>
    </source>
</evidence>
<feature type="region of interest" description="Disordered" evidence="1">
    <location>
        <begin position="270"/>
        <end position="301"/>
    </location>
</feature>
<dbReference type="Gene3D" id="3.40.50.10540">
    <property type="entry name" value="Crotonobetainyl-coa:carnitine coa-transferase, domain 1"/>
    <property type="match status" value="2"/>
</dbReference>
<dbReference type="Proteomes" id="UP001259982">
    <property type="component" value="Unassembled WGS sequence"/>
</dbReference>
<keyword evidence="3" id="KW-1185">Reference proteome</keyword>
<dbReference type="Gene3D" id="3.30.1540.10">
    <property type="entry name" value="formyl-coa transferase, domain 3"/>
    <property type="match status" value="2"/>
</dbReference>
<evidence type="ECO:0000256" key="1">
    <source>
        <dbReference type="SAM" id="MobiDB-lite"/>
    </source>
</evidence>
<dbReference type="InterPro" id="IPR050509">
    <property type="entry name" value="CoA-transferase_III"/>
</dbReference>
<name>A0ABU3B6H9_9GAMM</name>
<gene>
    <name evidence="2" type="ORF">RM531_06175</name>
</gene>